<dbReference type="EMBL" id="CM007902">
    <property type="protein sequence ID" value="OTG02857.1"/>
    <property type="molecule type" value="Genomic_DNA"/>
</dbReference>
<dbReference type="InParanoid" id="A0A251SVF4"/>
<gene>
    <name evidence="2" type="ORF">HannXRQ_Chr13g0417711</name>
</gene>
<protein>
    <submittedName>
        <fullName evidence="2">Uncharacterized protein</fullName>
    </submittedName>
</protein>
<dbReference type="AlphaFoldDB" id="A0A251SVF4"/>
<keyword evidence="3" id="KW-1185">Reference proteome</keyword>
<keyword evidence="1" id="KW-1133">Transmembrane helix</keyword>
<proteinExistence type="predicted"/>
<evidence type="ECO:0000313" key="3">
    <source>
        <dbReference type="Proteomes" id="UP000215914"/>
    </source>
</evidence>
<organism evidence="2 3">
    <name type="scientific">Helianthus annuus</name>
    <name type="common">Common sunflower</name>
    <dbReference type="NCBI Taxonomy" id="4232"/>
    <lineage>
        <taxon>Eukaryota</taxon>
        <taxon>Viridiplantae</taxon>
        <taxon>Streptophyta</taxon>
        <taxon>Embryophyta</taxon>
        <taxon>Tracheophyta</taxon>
        <taxon>Spermatophyta</taxon>
        <taxon>Magnoliopsida</taxon>
        <taxon>eudicotyledons</taxon>
        <taxon>Gunneridae</taxon>
        <taxon>Pentapetalae</taxon>
        <taxon>asterids</taxon>
        <taxon>campanulids</taxon>
        <taxon>Asterales</taxon>
        <taxon>Asteraceae</taxon>
        <taxon>Asteroideae</taxon>
        <taxon>Heliantheae alliance</taxon>
        <taxon>Heliantheae</taxon>
        <taxon>Helianthus</taxon>
    </lineage>
</organism>
<feature type="transmembrane region" description="Helical" evidence="1">
    <location>
        <begin position="12"/>
        <end position="35"/>
    </location>
</feature>
<keyword evidence="1" id="KW-0472">Membrane</keyword>
<name>A0A251SVF4_HELAN</name>
<reference evidence="3" key="1">
    <citation type="journal article" date="2017" name="Nature">
        <title>The sunflower genome provides insights into oil metabolism, flowering and Asterid evolution.</title>
        <authorList>
            <person name="Badouin H."/>
            <person name="Gouzy J."/>
            <person name="Grassa C.J."/>
            <person name="Murat F."/>
            <person name="Staton S.E."/>
            <person name="Cottret L."/>
            <person name="Lelandais-Briere C."/>
            <person name="Owens G.L."/>
            <person name="Carrere S."/>
            <person name="Mayjonade B."/>
            <person name="Legrand L."/>
            <person name="Gill N."/>
            <person name="Kane N.C."/>
            <person name="Bowers J.E."/>
            <person name="Hubner S."/>
            <person name="Bellec A."/>
            <person name="Berard A."/>
            <person name="Berges H."/>
            <person name="Blanchet N."/>
            <person name="Boniface M.C."/>
            <person name="Brunel D."/>
            <person name="Catrice O."/>
            <person name="Chaidir N."/>
            <person name="Claudel C."/>
            <person name="Donnadieu C."/>
            <person name="Faraut T."/>
            <person name="Fievet G."/>
            <person name="Helmstetter N."/>
            <person name="King M."/>
            <person name="Knapp S.J."/>
            <person name="Lai Z."/>
            <person name="Le Paslier M.C."/>
            <person name="Lippi Y."/>
            <person name="Lorenzon L."/>
            <person name="Mandel J.R."/>
            <person name="Marage G."/>
            <person name="Marchand G."/>
            <person name="Marquand E."/>
            <person name="Bret-Mestries E."/>
            <person name="Morien E."/>
            <person name="Nambeesan S."/>
            <person name="Nguyen T."/>
            <person name="Pegot-Espagnet P."/>
            <person name="Pouilly N."/>
            <person name="Raftis F."/>
            <person name="Sallet E."/>
            <person name="Schiex T."/>
            <person name="Thomas J."/>
            <person name="Vandecasteele C."/>
            <person name="Vares D."/>
            <person name="Vear F."/>
            <person name="Vautrin S."/>
            <person name="Crespi M."/>
            <person name="Mangin B."/>
            <person name="Burke J.M."/>
            <person name="Salse J."/>
            <person name="Munos S."/>
            <person name="Vincourt P."/>
            <person name="Rieseberg L.H."/>
            <person name="Langlade N.B."/>
        </authorList>
    </citation>
    <scope>NUCLEOTIDE SEQUENCE [LARGE SCALE GENOMIC DNA]</scope>
    <source>
        <strain evidence="3">cv. SF193</strain>
    </source>
</reference>
<dbReference type="Proteomes" id="UP000215914">
    <property type="component" value="Chromosome 13"/>
</dbReference>
<evidence type="ECO:0000313" key="2">
    <source>
        <dbReference type="EMBL" id="OTG02857.1"/>
    </source>
</evidence>
<sequence>MDTNLLTITYDVILSFNLLHSLLGMFCGLQILVLANFNVSLTILSFDILNRGTHENGQEIAVKRIST</sequence>
<accession>A0A251SVF4</accession>
<keyword evidence="1" id="KW-0812">Transmembrane</keyword>
<evidence type="ECO:0000256" key="1">
    <source>
        <dbReference type="SAM" id="Phobius"/>
    </source>
</evidence>